<dbReference type="OrthoDB" id="256333at2759"/>
<dbReference type="InterPro" id="IPR013154">
    <property type="entry name" value="ADH-like_N"/>
</dbReference>
<dbReference type="Gene3D" id="3.40.50.720">
    <property type="entry name" value="NAD(P)-binding Rossmann-like Domain"/>
    <property type="match status" value="1"/>
</dbReference>
<comment type="caution">
    <text evidence="9">The sequence shown here is derived from an EMBL/GenBank/DDBJ whole genome shotgun (WGS) entry which is preliminary data.</text>
</comment>
<dbReference type="EMBL" id="WUBL01000095">
    <property type="protein sequence ID" value="KAF2966172.1"/>
    <property type="molecule type" value="Genomic_DNA"/>
</dbReference>
<evidence type="ECO:0000259" key="8">
    <source>
        <dbReference type="SMART" id="SM00829"/>
    </source>
</evidence>
<dbReference type="InterPro" id="IPR002328">
    <property type="entry name" value="ADH_Zn_CS"/>
</dbReference>
<dbReference type="InParanoid" id="A0A7C8MJD6"/>
<evidence type="ECO:0000256" key="6">
    <source>
        <dbReference type="ARBA" id="ARBA00023027"/>
    </source>
</evidence>
<reference evidence="9 10" key="1">
    <citation type="submission" date="2019-12" db="EMBL/GenBank/DDBJ databases">
        <title>Draft genome sequence of the ascomycete Xylaria multiplex DSM 110363.</title>
        <authorList>
            <person name="Buettner E."/>
            <person name="Kellner H."/>
        </authorList>
    </citation>
    <scope>NUCLEOTIDE SEQUENCE [LARGE SCALE GENOMIC DNA]</scope>
    <source>
        <strain evidence="9 10">DSM 110363</strain>
    </source>
</reference>
<feature type="domain" description="Enoyl reductase (ER)" evidence="8">
    <location>
        <begin position="16"/>
        <end position="336"/>
    </location>
</feature>
<dbReference type="GO" id="GO:0005737">
    <property type="term" value="C:cytoplasm"/>
    <property type="evidence" value="ECO:0007669"/>
    <property type="project" value="TreeGrafter"/>
</dbReference>
<dbReference type="Pfam" id="PF08240">
    <property type="entry name" value="ADH_N"/>
    <property type="match status" value="1"/>
</dbReference>
<dbReference type="AlphaFoldDB" id="A0A7C8MJD6"/>
<keyword evidence="3 7" id="KW-0479">Metal-binding</keyword>
<dbReference type="Proteomes" id="UP000481858">
    <property type="component" value="Unassembled WGS sequence"/>
</dbReference>
<keyword evidence="6" id="KW-0520">NAD</keyword>
<evidence type="ECO:0000256" key="3">
    <source>
        <dbReference type="ARBA" id="ARBA00022723"/>
    </source>
</evidence>
<dbReference type="GO" id="GO:0004022">
    <property type="term" value="F:alcohol dehydrogenase (NAD+) activity"/>
    <property type="evidence" value="ECO:0007669"/>
    <property type="project" value="TreeGrafter"/>
</dbReference>
<keyword evidence="4 7" id="KW-0862">Zinc</keyword>
<evidence type="ECO:0000256" key="1">
    <source>
        <dbReference type="ARBA" id="ARBA00001947"/>
    </source>
</evidence>
<comment type="cofactor">
    <cofactor evidence="1 7">
        <name>Zn(2+)</name>
        <dbReference type="ChEBI" id="CHEBI:29105"/>
    </cofactor>
</comment>
<dbReference type="FunFam" id="3.40.50.720:FF:000039">
    <property type="entry name" value="Alcohol dehydrogenase AdhP"/>
    <property type="match status" value="1"/>
</dbReference>
<gene>
    <name evidence="9" type="ORF">GQX73_g7376</name>
</gene>
<keyword evidence="5" id="KW-0560">Oxidoreductase</keyword>
<evidence type="ECO:0000256" key="4">
    <source>
        <dbReference type="ARBA" id="ARBA00022833"/>
    </source>
</evidence>
<evidence type="ECO:0000256" key="2">
    <source>
        <dbReference type="ARBA" id="ARBA00008072"/>
    </source>
</evidence>
<dbReference type="PROSITE" id="PS00059">
    <property type="entry name" value="ADH_ZINC"/>
    <property type="match status" value="1"/>
</dbReference>
<dbReference type="PANTHER" id="PTHR42940">
    <property type="entry name" value="ALCOHOL DEHYDROGENASE 1-RELATED"/>
    <property type="match status" value="1"/>
</dbReference>
<sequence>MSLPQSYKRAVFKALGENLTIEDVPMQKPGHGEILVKVQACGVCHTDFYAQVNAMGSGFPKVPGHEIIGTVAAVGDGVQGWDLNDRIGAGYHGGHDGTCHQCREGWPQMCDNLATNGISRDGGFAEYCVIRAEAAVRVPAEGDAAEYAPLLCAGSTVFSGLRLCEVKPGETVAVQGLGGLGHVAVQMAARMGYRVIAISRGAEKEAAARKLGAREYIDSTKGNSGAALRALGGAQLVITTALAPDAMIPLIQGINILGKLLIVSFPGPVPLDPVTMVGRGVSVQACPIANSVNSEKALEFARLQNIKCEIETFPLAQAQDAFDAMMTGKVRFRSVITM</sequence>
<dbReference type="SMART" id="SM00829">
    <property type="entry name" value="PKS_ER"/>
    <property type="match status" value="1"/>
</dbReference>
<dbReference type="SUPFAM" id="SSF50129">
    <property type="entry name" value="GroES-like"/>
    <property type="match status" value="1"/>
</dbReference>
<accession>A0A7C8MJD6</accession>
<name>A0A7C8MJD6_9PEZI</name>
<proteinExistence type="inferred from homology"/>
<dbReference type="SUPFAM" id="SSF51735">
    <property type="entry name" value="NAD(P)-binding Rossmann-fold domains"/>
    <property type="match status" value="1"/>
</dbReference>
<keyword evidence="10" id="KW-1185">Reference proteome</keyword>
<dbReference type="Pfam" id="PF00107">
    <property type="entry name" value="ADH_zinc_N"/>
    <property type="match status" value="1"/>
</dbReference>
<evidence type="ECO:0000256" key="7">
    <source>
        <dbReference type="RuleBase" id="RU361277"/>
    </source>
</evidence>
<dbReference type="InterPro" id="IPR013149">
    <property type="entry name" value="ADH-like_C"/>
</dbReference>
<protein>
    <recommendedName>
        <fullName evidence="8">Enoyl reductase (ER) domain-containing protein</fullName>
    </recommendedName>
</protein>
<evidence type="ECO:0000256" key="5">
    <source>
        <dbReference type="ARBA" id="ARBA00023002"/>
    </source>
</evidence>
<dbReference type="InterPro" id="IPR020843">
    <property type="entry name" value="ER"/>
</dbReference>
<evidence type="ECO:0000313" key="10">
    <source>
        <dbReference type="Proteomes" id="UP000481858"/>
    </source>
</evidence>
<dbReference type="GO" id="GO:0008270">
    <property type="term" value="F:zinc ion binding"/>
    <property type="evidence" value="ECO:0007669"/>
    <property type="project" value="InterPro"/>
</dbReference>
<comment type="similarity">
    <text evidence="2 7">Belongs to the zinc-containing alcohol dehydrogenase family.</text>
</comment>
<dbReference type="Gene3D" id="3.90.180.10">
    <property type="entry name" value="Medium-chain alcohol dehydrogenases, catalytic domain"/>
    <property type="match status" value="1"/>
</dbReference>
<dbReference type="InterPro" id="IPR036291">
    <property type="entry name" value="NAD(P)-bd_dom_sf"/>
</dbReference>
<evidence type="ECO:0000313" key="9">
    <source>
        <dbReference type="EMBL" id="KAF2966172.1"/>
    </source>
</evidence>
<organism evidence="9 10">
    <name type="scientific">Xylaria multiplex</name>
    <dbReference type="NCBI Taxonomy" id="323545"/>
    <lineage>
        <taxon>Eukaryota</taxon>
        <taxon>Fungi</taxon>
        <taxon>Dikarya</taxon>
        <taxon>Ascomycota</taxon>
        <taxon>Pezizomycotina</taxon>
        <taxon>Sordariomycetes</taxon>
        <taxon>Xylariomycetidae</taxon>
        <taxon>Xylariales</taxon>
        <taxon>Xylariaceae</taxon>
        <taxon>Xylaria</taxon>
    </lineage>
</organism>
<dbReference type="PANTHER" id="PTHR42940:SF7">
    <property type="entry name" value="ALCOHOL DEHYDROGENASE-LIKE N-TERMINAL DOMAIN-CONTAINING PROTEIN"/>
    <property type="match status" value="1"/>
</dbReference>
<dbReference type="InterPro" id="IPR011032">
    <property type="entry name" value="GroES-like_sf"/>
</dbReference>